<accession>A0AAD1XQ24</accession>
<feature type="compositionally biased region" description="Basic and acidic residues" evidence="1">
    <location>
        <begin position="108"/>
        <end position="152"/>
    </location>
</feature>
<reference evidence="2" key="1">
    <citation type="submission" date="2023-07" db="EMBL/GenBank/DDBJ databases">
        <authorList>
            <consortium name="AG Swart"/>
            <person name="Singh M."/>
            <person name="Singh A."/>
            <person name="Seah K."/>
            <person name="Emmerich C."/>
        </authorList>
    </citation>
    <scope>NUCLEOTIDE SEQUENCE</scope>
    <source>
        <strain evidence="2">DP1</strain>
    </source>
</reference>
<evidence type="ECO:0000313" key="3">
    <source>
        <dbReference type="Proteomes" id="UP001295684"/>
    </source>
</evidence>
<protein>
    <submittedName>
        <fullName evidence="2">Uncharacterized protein</fullName>
    </submittedName>
</protein>
<evidence type="ECO:0000313" key="2">
    <source>
        <dbReference type="EMBL" id="CAI2376875.1"/>
    </source>
</evidence>
<evidence type="ECO:0000256" key="1">
    <source>
        <dbReference type="SAM" id="MobiDB-lite"/>
    </source>
</evidence>
<feature type="compositionally biased region" description="Polar residues" evidence="1">
    <location>
        <begin position="250"/>
        <end position="260"/>
    </location>
</feature>
<proteinExistence type="predicted"/>
<feature type="compositionally biased region" description="Low complexity" evidence="1">
    <location>
        <begin position="425"/>
        <end position="446"/>
    </location>
</feature>
<organism evidence="2 3">
    <name type="scientific">Euplotes crassus</name>
    <dbReference type="NCBI Taxonomy" id="5936"/>
    <lineage>
        <taxon>Eukaryota</taxon>
        <taxon>Sar</taxon>
        <taxon>Alveolata</taxon>
        <taxon>Ciliophora</taxon>
        <taxon>Intramacronucleata</taxon>
        <taxon>Spirotrichea</taxon>
        <taxon>Hypotrichia</taxon>
        <taxon>Euplotida</taxon>
        <taxon>Euplotidae</taxon>
        <taxon>Moneuplotes</taxon>
    </lineage>
</organism>
<name>A0AAD1XQ24_EUPCR</name>
<dbReference type="AlphaFoldDB" id="A0AAD1XQ24"/>
<feature type="region of interest" description="Disordered" evidence="1">
    <location>
        <begin position="419"/>
        <end position="446"/>
    </location>
</feature>
<feature type="compositionally biased region" description="Basic and acidic residues" evidence="1">
    <location>
        <begin position="91"/>
        <end position="101"/>
    </location>
</feature>
<feature type="region of interest" description="Disordered" evidence="1">
    <location>
        <begin position="1"/>
        <end position="65"/>
    </location>
</feature>
<feature type="compositionally biased region" description="Polar residues" evidence="1">
    <location>
        <begin position="50"/>
        <end position="65"/>
    </location>
</feature>
<sequence length="446" mass="50972">MSKRKSDNTNVNKDTEQVSTRSQYKRARHNEEDNDASPLPHNNEEEKDNTMQGNNPLEGNFTNDNAPARFFDIFLRIIKNLHSFSQNNPPEKAKSGNEEQKVSNLPLNHDESVRLQQEHEVEEIENKSNRDTDSNKLPKDFPKIQEKLEESKNITQKSPPRQIYQKEVVKPANPPPAPSSIPVSPPVQSPPPQPKPVQPAQSPPPVAQTQPQRQLQQSPYKQNFDYSRQNQPEAHMNTAPQAMPSRERPPTSNQPVYMQSSIPTLPPNIQSMTKYQQPQMQQRTGMPSMMSQQPPPQFYSRPTSNSPPIHMMAQSRQQVLPNFQNLQPMIQSQYPYSVRTPQNYIPMNIPKQNMGRQPTVSGQLPKLNQLAGLFNQVTFPQQQTQPQIPPHYLQQAQLKNLIMSSQNQRQAMLQGLSGQPNLQSQNRQPQGRQNQPPNWNPNGKYN</sequence>
<dbReference type="Proteomes" id="UP001295684">
    <property type="component" value="Unassembled WGS sequence"/>
</dbReference>
<feature type="region of interest" description="Disordered" evidence="1">
    <location>
        <begin position="84"/>
        <end position="260"/>
    </location>
</feature>
<dbReference type="EMBL" id="CAMPGE010018461">
    <property type="protein sequence ID" value="CAI2376875.1"/>
    <property type="molecule type" value="Genomic_DNA"/>
</dbReference>
<feature type="compositionally biased region" description="Low complexity" evidence="1">
    <location>
        <begin position="207"/>
        <end position="222"/>
    </location>
</feature>
<keyword evidence="3" id="KW-1185">Reference proteome</keyword>
<feature type="compositionally biased region" description="Polar residues" evidence="1">
    <location>
        <begin position="8"/>
        <end position="22"/>
    </location>
</feature>
<gene>
    <name evidence="2" type="ORF">ECRASSUSDP1_LOCUS18252</name>
</gene>
<feature type="compositionally biased region" description="Pro residues" evidence="1">
    <location>
        <begin position="172"/>
        <end position="206"/>
    </location>
</feature>
<comment type="caution">
    <text evidence="2">The sequence shown here is derived from an EMBL/GenBank/DDBJ whole genome shotgun (WGS) entry which is preliminary data.</text>
</comment>